<accession>A0A453JNP2</accession>
<reference evidence="2" key="2">
    <citation type="journal article" date="2017" name="Nat. Plants">
        <title>The Aegilops tauschii genome reveals multiple impacts of transposons.</title>
        <authorList>
            <person name="Zhao G."/>
            <person name="Zou C."/>
            <person name="Li K."/>
            <person name="Wang K."/>
            <person name="Li T."/>
            <person name="Gao L."/>
            <person name="Zhang X."/>
            <person name="Wang H."/>
            <person name="Yang Z."/>
            <person name="Liu X."/>
            <person name="Jiang W."/>
            <person name="Mao L."/>
            <person name="Kong X."/>
            <person name="Jiao Y."/>
            <person name="Jia J."/>
        </authorList>
    </citation>
    <scope>NUCLEOTIDE SEQUENCE [LARGE SCALE GENOMIC DNA]</scope>
    <source>
        <strain evidence="2">cv. AL8/78</strain>
    </source>
</reference>
<dbReference type="AlphaFoldDB" id="A0A453JNP2"/>
<keyword evidence="2" id="KW-1185">Reference proteome</keyword>
<reference evidence="1" key="5">
    <citation type="journal article" date="2021" name="G3 (Bethesda)">
        <title>Aegilops tauschii genome assembly Aet v5.0 features greater sequence contiguity and improved annotation.</title>
        <authorList>
            <person name="Wang L."/>
            <person name="Zhu T."/>
            <person name="Rodriguez J.C."/>
            <person name="Deal K.R."/>
            <person name="Dubcovsky J."/>
            <person name="McGuire P.E."/>
            <person name="Lux T."/>
            <person name="Spannagl M."/>
            <person name="Mayer K.F.X."/>
            <person name="Baldrich P."/>
            <person name="Meyers B.C."/>
            <person name="Huo N."/>
            <person name="Gu Y.Q."/>
            <person name="Zhou H."/>
            <person name="Devos K.M."/>
            <person name="Bennetzen J.L."/>
            <person name="Unver T."/>
            <person name="Budak H."/>
            <person name="Gulick P.J."/>
            <person name="Galiba G."/>
            <person name="Kalapos B."/>
            <person name="Nelson D.R."/>
            <person name="Li P."/>
            <person name="You F.M."/>
            <person name="Luo M.C."/>
            <person name="Dvorak J."/>
        </authorList>
    </citation>
    <scope>NUCLEOTIDE SEQUENCE [LARGE SCALE GENOMIC DNA]</scope>
    <source>
        <strain evidence="1">cv. AL8/78</strain>
    </source>
</reference>
<name>A0A453JNP2_AEGTS</name>
<evidence type="ECO:0000313" key="2">
    <source>
        <dbReference type="Proteomes" id="UP000015105"/>
    </source>
</evidence>
<sequence length="111" mass="13350">KFYLIDGGYANMPSFLAPYRGVRYHLSEFRRRHSSNMGYADHRELFNHTHAILRNHIKRSIGVLKRRFPILKVGNHYPIESQIRSRRHVLYSITSLELRVVTRHDWITNHR</sequence>
<reference evidence="1" key="3">
    <citation type="journal article" date="2017" name="Nature">
        <title>Genome sequence of the progenitor of the wheat D genome Aegilops tauschii.</title>
        <authorList>
            <person name="Luo M.C."/>
            <person name="Gu Y.Q."/>
            <person name="Puiu D."/>
            <person name="Wang H."/>
            <person name="Twardziok S.O."/>
            <person name="Deal K.R."/>
            <person name="Huo N."/>
            <person name="Zhu T."/>
            <person name="Wang L."/>
            <person name="Wang Y."/>
            <person name="McGuire P.E."/>
            <person name="Liu S."/>
            <person name="Long H."/>
            <person name="Ramasamy R.K."/>
            <person name="Rodriguez J.C."/>
            <person name="Van S.L."/>
            <person name="Yuan L."/>
            <person name="Wang Z."/>
            <person name="Xia Z."/>
            <person name="Xiao L."/>
            <person name="Anderson O.D."/>
            <person name="Ouyang S."/>
            <person name="Liang Y."/>
            <person name="Zimin A.V."/>
            <person name="Pertea G."/>
            <person name="Qi P."/>
            <person name="Bennetzen J.L."/>
            <person name="Dai X."/>
            <person name="Dawson M.W."/>
            <person name="Muller H.G."/>
            <person name="Kugler K."/>
            <person name="Rivarola-Duarte L."/>
            <person name="Spannagl M."/>
            <person name="Mayer K.F.X."/>
            <person name="Lu F.H."/>
            <person name="Bevan M.W."/>
            <person name="Leroy P."/>
            <person name="Li P."/>
            <person name="You F.M."/>
            <person name="Sun Q."/>
            <person name="Liu Z."/>
            <person name="Lyons E."/>
            <person name="Wicker T."/>
            <person name="Salzberg S.L."/>
            <person name="Devos K.M."/>
            <person name="Dvorak J."/>
        </authorList>
    </citation>
    <scope>NUCLEOTIDE SEQUENCE [LARGE SCALE GENOMIC DNA]</scope>
    <source>
        <strain evidence="1">cv. AL8/78</strain>
    </source>
</reference>
<organism evidence="1 2">
    <name type="scientific">Aegilops tauschii subsp. strangulata</name>
    <name type="common">Goatgrass</name>
    <dbReference type="NCBI Taxonomy" id="200361"/>
    <lineage>
        <taxon>Eukaryota</taxon>
        <taxon>Viridiplantae</taxon>
        <taxon>Streptophyta</taxon>
        <taxon>Embryophyta</taxon>
        <taxon>Tracheophyta</taxon>
        <taxon>Spermatophyta</taxon>
        <taxon>Magnoliopsida</taxon>
        <taxon>Liliopsida</taxon>
        <taxon>Poales</taxon>
        <taxon>Poaceae</taxon>
        <taxon>BOP clade</taxon>
        <taxon>Pooideae</taxon>
        <taxon>Triticodae</taxon>
        <taxon>Triticeae</taxon>
        <taxon>Triticinae</taxon>
        <taxon>Aegilops</taxon>
    </lineage>
</organism>
<proteinExistence type="predicted"/>
<protein>
    <recommendedName>
        <fullName evidence="3">DDE Tnp4 domain-containing protein</fullName>
    </recommendedName>
</protein>
<reference evidence="2" key="1">
    <citation type="journal article" date="2014" name="Science">
        <title>Ancient hybridizations among the ancestral genomes of bread wheat.</title>
        <authorList>
            <consortium name="International Wheat Genome Sequencing Consortium,"/>
            <person name="Marcussen T."/>
            <person name="Sandve S.R."/>
            <person name="Heier L."/>
            <person name="Spannagl M."/>
            <person name="Pfeifer M."/>
            <person name="Jakobsen K.S."/>
            <person name="Wulff B.B."/>
            <person name="Steuernagel B."/>
            <person name="Mayer K.F."/>
            <person name="Olsen O.A."/>
        </authorList>
    </citation>
    <scope>NUCLEOTIDE SEQUENCE [LARGE SCALE GENOMIC DNA]</scope>
    <source>
        <strain evidence="2">cv. AL8/78</strain>
    </source>
</reference>
<evidence type="ECO:0000313" key="1">
    <source>
        <dbReference type="EnsemblPlants" id="AET5Gv20136800.1"/>
    </source>
</evidence>
<dbReference type="InterPro" id="IPR045249">
    <property type="entry name" value="HARBI1-like"/>
</dbReference>
<dbReference type="PANTHER" id="PTHR22930:SF259">
    <property type="entry name" value="OS08G0106900 PROTEIN"/>
    <property type="match status" value="1"/>
</dbReference>
<evidence type="ECO:0008006" key="3">
    <source>
        <dbReference type="Google" id="ProtNLM"/>
    </source>
</evidence>
<reference evidence="1" key="4">
    <citation type="submission" date="2019-03" db="UniProtKB">
        <authorList>
            <consortium name="EnsemblPlants"/>
        </authorList>
    </citation>
    <scope>IDENTIFICATION</scope>
</reference>
<dbReference type="EnsemblPlants" id="AET5Gv20136800.1">
    <property type="protein sequence ID" value="AET5Gv20136800.1"/>
    <property type="gene ID" value="AET5Gv20136800"/>
</dbReference>
<dbReference type="STRING" id="200361.A0A453JNP2"/>
<dbReference type="Proteomes" id="UP000015105">
    <property type="component" value="Chromosome 5D"/>
</dbReference>
<dbReference type="PANTHER" id="PTHR22930">
    <property type="match status" value="1"/>
</dbReference>
<dbReference type="Gramene" id="AET5Gv20136800.1">
    <property type="protein sequence ID" value="AET5Gv20136800.1"/>
    <property type="gene ID" value="AET5Gv20136800"/>
</dbReference>